<accession>A0ABN3QWG6</accession>
<dbReference type="PROSITE" id="PS50977">
    <property type="entry name" value="HTH_TETR_2"/>
    <property type="match status" value="1"/>
</dbReference>
<dbReference type="EMBL" id="BAAATD010000022">
    <property type="protein sequence ID" value="GAA2637181.1"/>
    <property type="molecule type" value="Genomic_DNA"/>
</dbReference>
<evidence type="ECO:0000313" key="6">
    <source>
        <dbReference type="Proteomes" id="UP001501509"/>
    </source>
</evidence>
<dbReference type="Gene3D" id="1.10.10.60">
    <property type="entry name" value="Homeodomain-like"/>
    <property type="match status" value="1"/>
</dbReference>
<keyword evidence="6" id="KW-1185">Reference proteome</keyword>
<evidence type="ECO:0000256" key="2">
    <source>
        <dbReference type="PROSITE-ProRule" id="PRU00335"/>
    </source>
</evidence>
<reference evidence="5 6" key="1">
    <citation type="journal article" date="2019" name="Int. J. Syst. Evol. Microbiol.">
        <title>The Global Catalogue of Microorganisms (GCM) 10K type strain sequencing project: providing services to taxonomists for standard genome sequencing and annotation.</title>
        <authorList>
            <consortium name="The Broad Institute Genomics Platform"/>
            <consortium name="The Broad Institute Genome Sequencing Center for Infectious Disease"/>
            <person name="Wu L."/>
            <person name="Ma J."/>
        </authorList>
    </citation>
    <scope>NUCLEOTIDE SEQUENCE [LARGE SCALE GENOMIC DNA]</scope>
    <source>
        <strain evidence="5 6">JCM 6833</strain>
    </source>
</reference>
<evidence type="ECO:0000259" key="4">
    <source>
        <dbReference type="PROSITE" id="PS50977"/>
    </source>
</evidence>
<dbReference type="PANTHER" id="PTHR30055">
    <property type="entry name" value="HTH-TYPE TRANSCRIPTIONAL REGULATOR RUTR"/>
    <property type="match status" value="1"/>
</dbReference>
<dbReference type="Pfam" id="PF00440">
    <property type="entry name" value="TetR_N"/>
    <property type="match status" value="1"/>
</dbReference>
<comment type="caution">
    <text evidence="5">The sequence shown here is derived from an EMBL/GenBank/DDBJ whole genome shotgun (WGS) entry which is preliminary data.</text>
</comment>
<sequence length="255" mass="26682">MAALVDNQVQAGRRPAARPAPGAGAGVQTGTGRGRVAKRQAIMQAAQTVFGREGYTHAGIEAIAAAAGVSSRTIYNHFQSKQQLFTAVIIESSTQVADALIRLIDHHLTGVTTPGALQPALVALGCQWAGPQAEFTDHFAIVGHLYAEAAHLPPDLLQAWSTAGPQRAEQHLAHHLRRLAGTGLLHLHQPPASASRAGRGEPDDGAAQATQHLLLLTVAAVATRTYHGAIPLTGQQTTALVTAGVRAFLDGHRPR</sequence>
<name>A0ABN3QWG6_9ACTN</name>
<dbReference type="InterPro" id="IPR001647">
    <property type="entry name" value="HTH_TetR"/>
</dbReference>
<dbReference type="Gene3D" id="1.10.357.10">
    <property type="entry name" value="Tetracycline Repressor, domain 2"/>
    <property type="match status" value="1"/>
</dbReference>
<dbReference type="Proteomes" id="UP001501509">
    <property type="component" value="Unassembled WGS sequence"/>
</dbReference>
<keyword evidence="1 2" id="KW-0238">DNA-binding</keyword>
<dbReference type="PRINTS" id="PR00455">
    <property type="entry name" value="HTHTETR"/>
</dbReference>
<dbReference type="InterPro" id="IPR009057">
    <property type="entry name" value="Homeodomain-like_sf"/>
</dbReference>
<evidence type="ECO:0000256" key="1">
    <source>
        <dbReference type="ARBA" id="ARBA00023125"/>
    </source>
</evidence>
<evidence type="ECO:0000256" key="3">
    <source>
        <dbReference type="SAM" id="MobiDB-lite"/>
    </source>
</evidence>
<dbReference type="InterPro" id="IPR050109">
    <property type="entry name" value="HTH-type_TetR-like_transc_reg"/>
</dbReference>
<proteinExistence type="predicted"/>
<gene>
    <name evidence="5" type="ORF">GCM10010411_90680</name>
</gene>
<feature type="domain" description="HTH tetR-type" evidence="4">
    <location>
        <begin position="36"/>
        <end position="96"/>
    </location>
</feature>
<feature type="region of interest" description="Disordered" evidence="3">
    <location>
        <begin position="1"/>
        <end position="32"/>
    </location>
</feature>
<evidence type="ECO:0000313" key="5">
    <source>
        <dbReference type="EMBL" id="GAA2637181.1"/>
    </source>
</evidence>
<feature type="compositionally biased region" description="Low complexity" evidence="3">
    <location>
        <begin position="11"/>
        <end position="22"/>
    </location>
</feature>
<feature type="compositionally biased region" description="Gly residues" evidence="3">
    <location>
        <begin position="23"/>
        <end position="32"/>
    </location>
</feature>
<dbReference type="SUPFAM" id="SSF46689">
    <property type="entry name" value="Homeodomain-like"/>
    <property type="match status" value="1"/>
</dbReference>
<protein>
    <recommendedName>
        <fullName evidence="4">HTH tetR-type domain-containing protein</fullName>
    </recommendedName>
</protein>
<dbReference type="PANTHER" id="PTHR30055:SF146">
    <property type="entry name" value="HTH-TYPE TRANSCRIPTIONAL DUAL REGULATOR CECR"/>
    <property type="match status" value="1"/>
</dbReference>
<organism evidence="5 6">
    <name type="scientific">Actinomadura fulvescens</name>
    <dbReference type="NCBI Taxonomy" id="46160"/>
    <lineage>
        <taxon>Bacteria</taxon>
        <taxon>Bacillati</taxon>
        <taxon>Actinomycetota</taxon>
        <taxon>Actinomycetes</taxon>
        <taxon>Streptosporangiales</taxon>
        <taxon>Thermomonosporaceae</taxon>
        <taxon>Actinomadura</taxon>
    </lineage>
</organism>
<feature type="DNA-binding region" description="H-T-H motif" evidence="2">
    <location>
        <begin position="59"/>
        <end position="78"/>
    </location>
</feature>